<feature type="compositionally biased region" description="Basic and acidic residues" evidence="1">
    <location>
        <begin position="188"/>
        <end position="203"/>
    </location>
</feature>
<organism evidence="2 3">
    <name type="scientific">Heracleum sosnowskyi</name>
    <dbReference type="NCBI Taxonomy" id="360622"/>
    <lineage>
        <taxon>Eukaryota</taxon>
        <taxon>Viridiplantae</taxon>
        <taxon>Streptophyta</taxon>
        <taxon>Embryophyta</taxon>
        <taxon>Tracheophyta</taxon>
        <taxon>Spermatophyta</taxon>
        <taxon>Magnoliopsida</taxon>
        <taxon>eudicotyledons</taxon>
        <taxon>Gunneridae</taxon>
        <taxon>Pentapetalae</taxon>
        <taxon>asterids</taxon>
        <taxon>campanulids</taxon>
        <taxon>Apiales</taxon>
        <taxon>Apiaceae</taxon>
        <taxon>Apioideae</taxon>
        <taxon>apioid superclade</taxon>
        <taxon>Tordylieae</taxon>
        <taxon>Tordyliinae</taxon>
        <taxon>Heracleum</taxon>
    </lineage>
</organism>
<proteinExistence type="predicted"/>
<evidence type="ECO:0000313" key="3">
    <source>
        <dbReference type="Proteomes" id="UP001237642"/>
    </source>
</evidence>
<evidence type="ECO:0008006" key="4">
    <source>
        <dbReference type="Google" id="ProtNLM"/>
    </source>
</evidence>
<keyword evidence="3" id="KW-1185">Reference proteome</keyword>
<evidence type="ECO:0000256" key="1">
    <source>
        <dbReference type="SAM" id="MobiDB-lite"/>
    </source>
</evidence>
<dbReference type="PANTHER" id="PTHR34222:SF33">
    <property type="entry name" value="RETROTRANSPOSON GAG DOMAIN-CONTAINING PROTEIN"/>
    <property type="match status" value="1"/>
</dbReference>
<dbReference type="EMBL" id="JAUIZM010000007">
    <property type="protein sequence ID" value="KAK1376340.1"/>
    <property type="molecule type" value="Genomic_DNA"/>
</dbReference>
<sequence length="211" mass="24197">MKQGEQSVSEFYTQIKTVWDSLDDVTPLPTCTCDSCTCTLSGRIKKMQQDHRVLQFLMKLNDQFSMIRANILMASPLPDLNQVYRIVAQEESRKEFFQSAPQHSNLAFVADKRKFVDSSQYNKFSNLQNSANLQRQNYNVIPKKFNGKPANDYFCTHCKIAGHGIERCFKVHGYPPGFKSNREKRFAALSHSEESQQHTDKTDTSAPVTMQ</sequence>
<dbReference type="Proteomes" id="UP001237642">
    <property type="component" value="Unassembled WGS sequence"/>
</dbReference>
<reference evidence="2" key="1">
    <citation type="submission" date="2023-02" db="EMBL/GenBank/DDBJ databases">
        <title>Genome of toxic invasive species Heracleum sosnowskyi carries increased number of genes despite the absence of recent whole-genome duplications.</title>
        <authorList>
            <person name="Schelkunov M."/>
            <person name="Shtratnikova V."/>
            <person name="Makarenko M."/>
            <person name="Klepikova A."/>
            <person name="Omelchenko D."/>
            <person name="Novikova G."/>
            <person name="Obukhova E."/>
            <person name="Bogdanov V."/>
            <person name="Penin A."/>
            <person name="Logacheva M."/>
        </authorList>
    </citation>
    <scope>NUCLEOTIDE SEQUENCE</scope>
    <source>
        <strain evidence="2">Hsosn_3</strain>
        <tissue evidence="2">Leaf</tissue>
    </source>
</reference>
<gene>
    <name evidence="2" type="ORF">POM88_032533</name>
</gene>
<dbReference type="PANTHER" id="PTHR34222">
    <property type="entry name" value="GAG_PRE-INTEGRS DOMAIN-CONTAINING PROTEIN"/>
    <property type="match status" value="1"/>
</dbReference>
<protein>
    <recommendedName>
        <fullName evidence="4">Gag protein</fullName>
    </recommendedName>
</protein>
<reference evidence="2" key="2">
    <citation type="submission" date="2023-05" db="EMBL/GenBank/DDBJ databases">
        <authorList>
            <person name="Schelkunov M.I."/>
        </authorList>
    </citation>
    <scope>NUCLEOTIDE SEQUENCE</scope>
    <source>
        <strain evidence="2">Hsosn_3</strain>
        <tissue evidence="2">Leaf</tissue>
    </source>
</reference>
<feature type="region of interest" description="Disordered" evidence="1">
    <location>
        <begin position="188"/>
        <end position="211"/>
    </location>
</feature>
<name>A0AAD8I0B9_9APIA</name>
<dbReference type="AlphaFoldDB" id="A0AAD8I0B9"/>
<evidence type="ECO:0000313" key="2">
    <source>
        <dbReference type="EMBL" id="KAK1376340.1"/>
    </source>
</evidence>
<comment type="caution">
    <text evidence="2">The sequence shown here is derived from an EMBL/GenBank/DDBJ whole genome shotgun (WGS) entry which is preliminary data.</text>
</comment>
<accession>A0AAD8I0B9</accession>